<gene>
    <name evidence="3" type="ORF">ACFFGN_35975</name>
</gene>
<keyword evidence="4" id="KW-1185">Reference proteome</keyword>
<dbReference type="InterPro" id="IPR016039">
    <property type="entry name" value="Thiolase-like"/>
</dbReference>
<proteinExistence type="predicted"/>
<dbReference type="CDD" id="cd00833">
    <property type="entry name" value="PKS"/>
    <property type="match status" value="1"/>
</dbReference>
<evidence type="ECO:0000313" key="3">
    <source>
        <dbReference type="EMBL" id="MFC0629517.1"/>
    </source>
</evidence>
<name>A0ABV6QY06_9ACTN</name>
<dbReference type="RefSeq" id="WP_380057745.1">
    <property type="nucleotide sequence ID" value="NZ_JBHLTC010000058.1"/>
</dbReference>
<dbReference type="Pfam" id="PF00109">
    <property type="entry name" value="ketoacyl-synt"/>
    <property type="match status" value="1"/>
</dbReference>
<keyword evidence="1" id="KW-0808">Transferase</keyword>
<reference evidence="3 4" key="1">
    <citation type="submission" date="2024-09" db="EMBL/GenBank/DDBJ databases">
        <authorList>
            <person name="Sun Q."/>
            <person name="Mori K."/>
        </authorList>
    </citation>
    <scope>NUCLEOTIDE SEQUENCE [LARGE SCALE GENOMIC DNA]</scope>
    <source>
        <strain evidence="3 4">CGMCC 1.15906</strain>
    </source>
</reference>
<dbReference type="InterPro" id="IPR014030">
    <property type="entry name" value="Ketoacyl_synth_N"/>
</dbReference>
<dbReference type="SUPFAM" id="SSF53901">
    <property type="entry name" value="Thiolase-like"/>
    <property type="match status" value="1"/>
</dbReference>
<dbReference type="Proteomes" id="UP001589890">
    <property type="component" value="Unassembled WGS sequence"/>
</dbReference>
<evidence type="ECO:0000313" key="4">
    <source>
        <dbReference type="Proteomes" id="UP001589890"/>
    </source>
</evidence>
<feature type="domain" description="Ketosynthase family 3 (KS3)" evidence="2">
    <location>
        <begin position="1"/>
        <end position="216"/>
    </location>
</feature>
<evidence type="ECO:0000259" key="2">
    <source>
        <dbReference type="PROSITE" id="PS52004"/>
    </source>
</evidence>
<dbReference type="InterPro" id="IPR020841">
    <property type="entry name" value="PKS_Beta-ketoAc_synthase_dom"/>
</dbReference>
<accession>A0ABV6QY06</accession>
<comment type="caution">
    <text evidence="3">The sequence shown here is derived from an EMBL/GenBank/DDBJ whole genome shotgun (WGS) entry which is preliminary data.</text>
</comment>
<dbReference type="InterPro" id="IPR050091">
    <property type="entry name" value="PKS_NRPS_Biosynth_Enz"/>
</dbReference>
<protein>
    <submittedName>
        <fullName evidence="3">Beta-ketoacyl synthase N-terminal-like domain-containing protein</fullName>
    </submittedName>
</protein>
<dbReference type="PANTHER" id="PTHR43775:SF51">
    <property type="entry name" value="INACTIVE PHENOLPHTHIOCEROL SYNTHESIS POLYKETIDE SYNTHASE TYPE I PKS1-RELATED"/>
    <property type="match status" value="1"/>
</dbReference>
<dbReference type="Gene3D" id="3.40.47.10">
    <property type="match status" value="1"/>
</dbReference>
<dbReference type="PROSITE" id="PS52004">
    <property type="entry name" value="KS3_2"/>
    <property type="match status" value="1"/>
</dbReference>
<evidence type="ECO:0000256" key="1">
    <source>
        <dbReference type="ARBA" id="ARBA00022679"/>
    </source>
</evidence>
<organism evidence="3 4">
    <name type="scientific">Kribbella deserti</name>
    <dbReference type="NCBI Taxonomy" id="1926257"/>
    <lineage>
        <taxon>Bacteria</taxon>
        <taxon>Bacillati</taxon>
        <taxon>Actinomycetota</taxon>
        <taxon>Actinomycetes</taxon>
        <taxon>Propionibacteriales</taxon>
        <taxon>Kribbellaceae</taxon>
        <taxon>Kribbella</taxon>
    </lineage>
</organism>
<dbReference type="SMART" id="SM00825">
    <property type="entry name" value="PKS_KS"/>
    <property type="match status" value="1"/>
</dbReference>
<dbReference type="PROSITE" id="PS00606">
    <property type="entry name" value="KS3_1"/>
    <property type="match status" value="1"/>
</dbReference>
<dbReference type="PANTHER" id="PTHR43775">
    <property type="entry name" value="FATTY ACID SYNTHASE"/>
    <property type="match status" value="1"/>
</dbReference>
<feature type="non-terminal residue" evidence="3">
    <location>
        <position position="216"/>
    </location>
</feature>
<sequence>MVSPEDLWDVVAEGRDVVGGFPVDRGWDVDGLYDPDPARPGTVYTREGGFLHEASLFDAGLFGVSPREALAMDPQQRLLLEVSWEAFERAGIDPLSVQGSRTGVFAGSMYQDYAPPVGQFPAELEGLLVTGTAGSVVSGRIAYQFGLVGPALTVDTACSSSLVALHLAVRSLRSGECSMALAGGVTVMATPRAFVEFSRQRGLAADGRCKAFAAGA</sequence>
<dbReference type="EMBL" id="JBHLTC010000058">
    <property type="protein sequence ID" value="MFC0629517.1"/>
    <property type="molecule type" value="Genomic_DNA"/>
</dbReference>
<dbReference type="InterPro" id="IPR018201">
    <property type="entry name" value="Ketoacyl_synth_AS"/>
</dbReference>